<name>A0A9N8HVA0_9STRA</name>
<dbReference type="EMBL" id="CAICTM010002277">
    <property type="protein sequence ID" value="CAB9528638.1"/>
    <property type="molecule type" value="Genomic_DNA"/>
</dbReference>
<proteinExistence type="predicted"/>
<organism evidence="1 2">
    <name type="scientific">Seminavis robusta</name>
    <dbReference type="NCBI Taxonomy" id="568900"/>
    <lineage>
        <taxon>Eukaryota</taxon>
        <taxon>Sar</taxon>
        <taxon>Stramenopiles</taxon>
        <taxon>Ochrophyta</taxon>
        <taxon>Bacillariophyta</taxon>
        <taxon>Bacillariophyceae</taxon>
        <taxon>Bacillariophycidae</taxon>
        <taxon>Naviculales</taxon>
        <taxon>Naviculaceae</taxon>
        <taxon>Seminavis</taxon>
    </lineage>
</organism>
<dbReference type="AlphaFoldDB" id="A0A9N8HVA0"/>
<dbReference type="CDD" id="cd09272">
    <property type="entry name" value="RNase_HI_RT_Ty1"/>
    <property type="match status" value="1"/>
</dbReference>
<gene>
    <name evidence="1" type="ORF">SEMRO_2279_G321751.1</name>
</gene>
<comment type="caution">
    <text evidence="1">The sequence shown here is derived from an EMBL/GenBank/DDBJ whole genome shotgun (WGS) entry which is preliminary data.</text>
</comment>
<dbReference type="Proteomes" id="UP001153069">
    <property type="component" value="Unassembled WGS sequence"/>
</dbReference>
<keyword evidence="2" id="KW-1185">Reference proteome</keyword>
<reference evidence="1" key="1">
    <citation type="submission" date="2020-06" db="EMBL/GenBank/DDBJ databases">
        <authorList>
            <consortium name="Plant Systems Biology data submission"/>
        </authorList>
    </citation>
    <scope>NUCLEOTIDE SEQUENCE</scope>
    <source>
        <strain evidence="1">D6</strain>
    </source>
</reference>
<sequence length="319" mass="35694">MTTDWTGSLYCGLTLNWDYTNRTVDLSMPGYITKALARFEHPHPNRAQNSPYKCNLPQYGAKTQLTAKADTTNPLQQKDTKRLQEIIGTLLYYGRAVDSTMLVALGTLASAQTKGTQATKRAAAQLLDYCFTHPDATVRYHASGMILSIHSDASYHSETEARSRVAGHFILSDSLQQPNTAPKPADKLPPHNGAILIISSILPMVLASATEAELAALYYNAREACTIRTTLDEMGHPQPATPIQTDNEVAVGLALNTVKQRRSKAIDMRFYWIRDRIQQGQFLVYWRPGKENDADYFSKHHPTAHHILKRARYLQPIPE</sequence>
<protein>
    <submittedName>
        <fullName evidence="1">Uncharacterized protein</fullName>
    </submittedName>
</protein>
<evidence type="ECO:0000313" key="1">
    <source>
        <dbReference type="EMBL" id="CAB9528638.1"/>
    </source>
</evidence>
<accession>A0A9N8HVA0</accession>
<dbReference type="OrthoDB" id="41431at2759"/>
<evidence type="ECO:0000313" key="2">
    <source>
        <dbReference type="Proteomes" id="UP001153069"/>
    </source>
</evidence>